<reference evidence="2 3" key="1">
    <citation type="journal article" date="2023" name="Hortic Res">
        <title>Pangenome of water caltrop reveals structural variations and asymmetric subgenome divergence after allopolyploidization.</title>
        <authorList>
            <person name="Zhang X."/>
            <person name="Chen Y."/>
            <person name="Wang L."/>
            <person name="Yuan Y."/>
            <person name="Fang M."/>
            <person name="Shi L."/>
            <person name="Lu R."/>
            <person name="Comes H.P."/>
            <person name="Ma Y."/>
            <person name="Chen Y."/>
            <person name="Huang G."/>
            <person name="Zhou Y."/>
            <person name="Zheng Z."/>
            <person name="Qiu Y."/>
        </authorList>
    </citation>
    <scope>NUCLEOTIDE SEQUENCE [LARGE SCALE GENOMIC DNA]</scope>
    <source>
        <strain evidence="2">F231</strain>
    </source>
</reference>
<name>A0AAN7LHS4_TRANT</name>
<keyword evidence="3" id="KW-1185">Reference proteome</keyword>
<gene>
    <name evidence="2" type="ORF">SAY86_010414</name>
</gene>
<protein>
    <submittedName>
        <fullName evidence="2">Uncharacterized protein</fullName>
    </submittedName>
</protein>
<dbReference type="EMBL" id="JAXQNO010000012">
    <property type="protein sequence ID" value="KAK4786581.1"/>
    <property type="molecule type" value="Genomic_DNA"/>
</dbReference>
<evidence type="ECO:0000313" key="3">
    <source>
        <dbReference type="Proteomes" id="UP001346149"/>
    </source>
</evidence>
<feature type="compositionally biased region" description="Basic and acidic residues" evidence="1">
    <location>
        <begin position="38"/>
        <end position="50"/>
    </location>
</feature>
<feature type="region of interest" description="Disordered" evidence="1">
    <location>
        <begin position="19"/>
        <end position="73"/>
    </location>
</feature>
<evidence type="ECO:0000256" key="1">
    <source>
        <dbReference type="SAM" id="MobiDB-lite"/>
    </source>
</evidence>
<organism evidence="2 3">
    <name type="scientific">Trapa natans</name>
    <name type="common">Water chestnut</name>
    <dbReference type="NCBI Taxonomy" id="22666"/>
    <lineage>
        <taxon>Eukaryota</taxon>
        <taxon>Viridiplantae</taxon>
        <taxon>Streptophyta</taxon>
        <taxon>Embryophyta</taxon>
        <taxon>Tracheophyta</taxon>
        <taxon>Spermatophyta</taxon>
        <taxon>Magnoliopsida</taxon>
        <taxon>eudicotyledons</taxon>
        <taxon>Gunneridae</taxon>
        <taxon>Pentapetalae</taxon>
        <taxon>rosids</taxon>
        <taxon>malvids</taxon>
        <taxon>Myrtales</taxon>
        <taxon>Lythraceae</taxon>
        <taxon>Trapa</taxon>
    </lineage>
</organism>
<comment type="caution">
    <text evidence="2">The sequence shown here is derived from an EMBL/GenBank/DDBJ whole genome shotgun (WGS) entry which is preliminary data.</text>
</comment>
<sequence length="73" mass="8396">MDEEILHIYGTLLTDNTGSISWLDKDSTGPITDRCKKRSSENQRQTEQDASKNFTPTDDQLKKAKKRRTVEQP</sequence>
<feature type="compositionally biased region" description="Basic residues" evidence="1">
    <location>
        <begin position="63"/>
        <end position="73"/>
    </location>
</feature>
<evidence type="ECO:0000313" key="2">
    <source>
        <dbReference type="EMBL" id="KAK4786581.1"/>
    </source>
</evidence>
<dbReference type="AlphaFoldDB" id="A0AAN7LHS4"/>
<dbReference type="Proteomes" id="UP001346149">
    <property type="component" value="Unassembled WGS sequence"/>
</dbReference>
<proteinExistence type="predicted"/>
<accession>A0AAN7LHS4</accession>